<name>A0AC11D2E1_SHEEP</name>
<protein>
    <submittedName>
        <fullName evidence="1">Uncharacterized protein</fullName>
    </submittedName>
</protein>
<reference evidence="1" key="1">
    <citation type="submission" date="2020-11" db="EMBL/GenBank/DDBJ databases">
        <authorList>
            <person name="Davenport K.M."/>
            <person name="Bickhart D.M."/>
            <person name="Smith T.P.L."/>
            <person name="Murdoch B.M."/>
            <person name="Rosen B.D."/>
        </authorList>
    </citation>
    <scope>NUCLEOTIDE SEQUENCE [LARGE SCALE GENOMIC DNA]</scope>
    <source>
        <strain evidence="1">OAR_USU_Benz2616</strain>
    </source>
</reference>
<reference evidence="1" key="3">
    <citation type="submission" date="2025-09" db="UniProtKB">
        <authorList>
            <consortium name="Ensembl"/>
        </authorList>
    </citation>
    <scope>IDENTIFICATION</scope>
</reference>
<dbReference type="Ensembl" id="ENSOART00020058018.1">
    <property type="protein sequence ID" value="ENSOARP00020039293.1"/>
    <property type="gene ID" value="ENSOARG00020037754.1"/>
</dbReference>
<organism evidence="1">
    <name type="scientific">Ovis aries</name>
    <name type="common">Sheep</name>
    <dbReference type="NCBI Taxonomy" id="9940"/>
    <lineage>
        <taxon>Eukaryota</taxon>
        <taxon>Metazoa</taxon>
        <taxon>Chordata</taxon>
        <taxon>Craniata</taxon>
        <taxon>Vertebrata</taxon>
        <taxon>Euteleostomi</taxon>
        <taxon>Mammalia</taxon>
        <taxon>Eutheria</taxon>
        <taxon>Laurasiatheria</taxon>
        <taxon>Artiodactyla</taxon>
        <taxon>Ruminantia</taxon>
        <taxon>Pecora</taxon>
        <taxon>Bovidae</taxon>
        <taxon>Caprinae</taxon>
        <taxon>Ovis</taxon>
    </lineage>
</organism>
<evidence type="ECO:0000313" key="1">
    <source>
        <dbReference type="Ensembl" id="ENSOARP00020039293.1"/>
    </source>
</evidence>
<reference evidence="1" key="2">
    <citation type="submission" date="2025-08" db="UniProtKB">
        <authorList>
            <consortium name="Ensembl"/>
        </authorList>
    </citation>
    <scope>IDENTIFICATION</scope>
</reference>
<gene>
    <name evidence="1" type="primary">LOC101110741</name>
</gene>
<proteinExistence type="predicted"/>
<accession>A0AC11D2E1</accession>
<sequence length="109" mass="12981">MNPLTKVKLINELNEREVQLGVAEKVSWHNEYKDSAWIFLDTGRLLTLIWYETRRLGNPKDSVSSAMKTRGAQFWLLTILMGSRSKEELSEWIMYLTIDFLRTQKKWMR</sequence>